<proteinExistence type="predicted"/>
<evidence type="ECO:0000313" key="1">
    <source>
        <dbReference type="EMBL" id="OCH88409.1"/>
    </source>
</evidence>
<gene>
    <name evidence="1" type="ORF">OBBRIDRAFT_88556</name>
</gene>
<reference evidence="1 2" key="1">
    <citation type="submission" date="2016-07" db="EMBL/GenBank/DDBJ databases">
        <title>Draft genome of the white-rot fungus Obba rivulosa 3A-2.</title>
        <authorList>
            <consortium name="DOE Joint Genome Institute"/>
            <person name="Miettinen O."/>
            <person name="Riley R."/>
            <person name="Acob R."/>
            <person name="Barry K."/>
            <person name="Cullen D."/>
            <person name="De Vries R."/>
            <person name="Hainaut M."/>
            <person name="Hatakka A."/>
            <person name="Henrissat B."/>
            <person name="Hilden K."/>
            <person name="Kuo R."/>
            <person name="Labutti K."/>
            <person name="Lipzen A."/>
            <person name="Makela M.R."/>
            <person name="Sandor L."/>
            <person name="Spatafora J.W."/>
            <person name="Grigoriev I.V."/>
            <person name="Hibbett D.S."/>
        </authorList>
    </citation>
    <scope>NUCLEOTIDE SEQUENCE [LARGE SCALE GENOMIC DNA]</scope>
    <source>
        <strain evidence="1 2">3A-2</strain>
    </source>
</reference>
<organism evidence="1 2">
    <name type="scientific">Obba rivulosa</name>
    <dbReference type="NCBI Taxonomy" id="1052685"/>
    <lineage>
        <taxon>Eukaryota</taxon>
        <taxon>Fungi</taxon>
        <taxon>Dikarya</taxon>
        <taxon>Basidiomycota</taxon>
        <taxon>Agaricomycotina</taxon>
        <taxon>Agaricomycetes</taxon>
        <taxon>Polyporales</taxon>
        <taxon>Gelatoporiaceae</taxon>
        <taxon>Obba</taxon>
    </lineage>
</organism>
<accession>A0A8E2AUQ6</accession>
<dbReference type="Proteomes" id="UP000250043">
    <property type="component" value="Unassembled WGS sequence"/>
</dbReference>
<keyword evidence="2" id="KW-1185">Reference proteome</keyword>
<evidence type="ECO:0000313" key="2">
    <source>
        <dbReference type="Proteomes" id="UP000250043"/>
    </source>
</evidence>
<dbReference type="EMBL" id="KV722453">
    <property type="protein sequence ID" value="OCH88409.1"/>
    <property type="molecule type" value="Genomic_DNA"/>
</dbReference>
<protein>
    <submittedName>
        <fullName evidence="1">Uncharacterized protein</fullName>
    </submittedName>
</protein>
<sequence>MGVSALCRTMREGRDELHVTILSVDISFGFNVRDVSRCKKWCSRACLIDHVSLASAHNVITGQQDNVCVQQSDNGRTKQPVTQSVNSSLYSTGACRTVGSNRQEGQESEHPSFITRAILHSTRSILRGVIIEATNNSSEYAWLKKWSDVAPAWQIPMNLRDATHQLSPVATRPINLFPT</sequence>
<name>A0A8E2AUQ6_9APHY</name>
<dbReference type="AlphaFoldDB" id="A0A8E2AUQ6"/>